<evidence type="ECO:0000256" key="1">
    <source>
        <dbReference type="ARBA" id="ARBA00009477"/>
    </source>
</evidence>
<proteinExistence type="inferred from homology"/>
<feature type="signal peptide" evidence="3">
    <location>
        <begin position="1"/>
        <end position="22"/>
    </location>
</feature>
<dbReference type="GO" id="GO:1990281">
    <property type="term" value="C:efflux pump complex"/>
    <property type="evidence" value="ECO:0007669"/>
    <property type="project" value="TreeGrafter"/>
</dbReference>
<keyword evidence="2" id="KW-0175">Coiled coil</keyword>
<evidence type="ECO:0000313" key="6">
    <source>
        <dbReference type="Proteomes" id="UP000468901"/>
    </source>
</evidence>
<dbReference type="Gene3D" id="2.40.420.20">
    <property type="match status" value="1"/>
</dbReference>
<reference evidence="5 6" key="1">
    <citation type="submission" date="2019-09" db="EMBL/GenBank/DDBJ databases">
        <title>Parvibaculum sedimenti sp. nov., isolated from sediment.</title>
        <authorList>
            <person name="Wang Y."/>
        </authorList>
    </citation>
    <scope>NUCLEOTIDE SEQUENCE [LARGE SCALE GENOMIC DNA]</scope>
    <source>
        <strain evidence="5 6">HXT-9</strain>
    </source>
</reference>
<dbReference type="Proteomes" id="UP000468901">
    <property type="component" value="Unassembled WGS sequence"/>
</dbReference>
<dbReference type="Gene3D" id="2.40.30.170">
    <property type="match status" value="1"/>
</dbReference>
<dbReference type="Gene3D" id="2.40.50.100">
    <property type="match status" value="1"/>
</dbReference>
<dbReference type="InterPro" id="IPR058625">
    <property type="entry name" value="MdtA-like_BSH"/>
</dbReference>
<evidence type="ECO:0000256" key="2">
    <source>
        <dbReference type="SAM" id="Coils"/>
    </source>
</evidence>
<dbReference type="InterPro" id="IPR006143">
    <property type="entry name" value="RND_pump_MFP"/>
</dbReference>
<dbReference type="AlphaFoldDB" id="A0A6N6VG82"/>
<dbReference type="PANTHER" id="PTHR30469:SF15">
    <property type="entry name" value="HLYD FAMILY OF SECRETION PROTEINS"/>
    <property type="match status" value="1"/>
</dbReference>
<keyword evidence="3" id="KW-0732">Signal</keyword>
<evidence type="ECO:0000256" key="3">
    <source>
        <dbReference type="SAM" id="SignalP"/>
    </source>
</evidence>
<dbReference type="EMBL" id="WESC01000009">
    <property type="protein sequence ID" value="KAB7739716.1"/>
    <property type="molecule type" value="Genomic_DNA"/>
</dbReference>
<sequence length="326" mass="34901">MSRRIVLSVLTLALSYASAAAAQGETATVHLTSVDDRKAVVATVEPVHQLLARSRIAGTITAVNVKEGDKVKAGDKIAIVGDEKLMLQMRATQSRIEAQQAERAQAKIDFDRATTLRRTGAGSQAKLDEAKTRLQVAERTLQALQSDRQVIEQQSIEGAVLAPGAGRILTVPVAEGSVVMGGDTVATMATDDYILRLELPERHARFLKAGDEILVGARGMRETDNSAIRPGKVVLVYPHIDQGRVIADVAVAGLGDYFVGERTRVFVATGKREALVLPESFIYRRFGVSYAKLKSGVEVVVQVGEPVTGGIEILSGLHDGDVVVMP</sequence>
<comment type="caution">
    <text evidence="5">The sequence shown here is derived from an EMBL/GenBank/DDBJ whole genome shotgun (WGS) entry which is preliminary data.</text>
</comment>
<accession>A0A6N6VG82</accession>
<protein>
    <submittedName>
        <fullName evidence="5">Efflux RND transporter periplasmic adaptor subunit</fullName>
    </submittedName>
</protein>
<name>A0A6N6VG82_9HYPH</name>
<feature type="coiled-coil region" evidence="2">
    <location>
        <begin position="89"/>
        <end position="154"/>
    </location>
</feature>
<feature type="domain" description="Multidrug resistance protein MdtA-like barrel-sandwich hybrid" evidence="4">
    <location>
        <begin position="53"/>
        <end position="187"/>
    </location>
</feature>
<comment type="similarity">
    <text evidence="1">Belongs to the membrane fusion protein (MFP) (TC 8.A.1) family.</text>
</comment>
<gene>
    <name evidence="5" type="ORF">F2P47_11630</name>
</gene>
<dbReference type="SUPFAM" id="SSF111369">
    <property type="entry name" value="HlyD-like secretion proteins"/>
    <property type="match status" value="1"/>
</dbReference>
<dbReference type="NCBIfam" id="TIGR01730">
    <property type="entry name" value="RND_mfp"/>
    <property type="match status" value="1"/>
</dbReference>
<dbReference type="Gene3D" id="1.10.287.470">
    <property type="entry name" value="Helix hairpin bin"/>
    <property type="match status" value="1"/>
</dbReference>
<feature type="chain" id="PRO_5027093426" evidence="3">
    <location>
        <begin position="23"/>
        <end position="326"/>
    </location>
</feature>
<dbReference type="Pfam" id="PF25917">
    <property type="entry name" value="BSH_RND"/>
    <property type="match status" value="1"/>
</dbReference>
<dbReference type="PANTHER" id="PTHR30469">
    <property type="entry name" value="MULTIDRUG RESISTANCE PROTEIN MDTA"/>
    <property type="match status" value="1"/>
</dbReference>
<evidence type="ECO:0000259" key="4">
    <source>
        <dbReference type="Pfam" id="PF25917"/>
    </source>
</evidence>
<organism evidence="5 6">
    <name type="scientific">Parvibaculum sedimenti</name>
    <dbReference type="NCBI Taxonomy" id="2608632"/>
    <lineage>
        <taxon>Bacteria</taxon>
        <taxon>Pseudomonadati</taxon>
        <taxon>Pseudomonadota</taxon>
        <taxon>Alphaproteobacteria</taxon>
        <taxon>Hyphomicrobiales</taxon>
        <taxon>Parvibaculaceae</taxon>
        <taxon>Parvibaculum</taxon>
    </lineage>
</organism>
<dbReference type="GO" id="GO:0015562">
    <property type="term" value="F:efflux transmembrane transporter activity"/>
    <property type="evidence" value="ECO:0007669"/>
    <property type="project" value="TreeGrafter"/>
</dbReference>
<keyword evidence="6" id="KW-1185">Reference proteome</keyword>
<dbReference type="RefSeq" id="WP_152216525.1">
    <property type="nucleotide sequence ID" value="NZ_WESC01000009.1"/>
</dbReference>
<evidence type="ECO:0000313" key="5">
    <source>
        <dbReference type="EMBL" id="KAB7739716.1"/>
    </source>
</evidence>